<accession>A0ABW0NK73</accession>
<evidence type="ECO:0000256" key="2">
    <source>
        <dbReference type="ARBA" id="ARBA00008420"/>
    </source>
</evidence>
<dbReference type="RefSeq" id="WP_386738279.1">
    <property type="nucleotide sequence ID" value="NZ_JBHSMG010000001.1"/>
</dbReference>
<comment type="pathway">
    <text evidence="1">Carbohydrate acid metabolism.</text>
</comment>
<comment type="similarity">
    <text evidence="2 9">Belongs to the gluconokinase GntK/GntV family.</text>
</comment>
<name>A0ABW0NK73_9MICO</name>
<dbReference type="CDD" id="cd02021">
    <property type="entry name" value="GntK"/>
    <property type="match status" value="1"/>
</dbReference>
<protein>
    <recommendedName>
        <fullName evidence="3 9">Gluconokinase</fullName>
        <ecNumber evidence="3 9">2.7.1.12</ecNumber>
    </recommendedName>
</protein>
<reference evidence="11" key="1">
    <citation type="journal article" date="2019" name="Int. J. Syst. Evol. Microbiol.">
        <title>The Global Catalogue of Microorganisms (GCM) 10K type strain sequencing project: providing services to taxonomists for standard genome sequencing and annotation.</title>
        <authorList>
            <consortium name="The Broad Institute Genomics Platform"/>
            <consortium name="The Broad Institute Genome Sequencing Center for Infectious Disease"/>
            <person name="Wu L."/>
            <person name="Ma J."/>
        </authorList>
    </citation>
    <scope>NUCLEOTIDE SEQUENCE [LARGE SCALE GENOMIC DNA]</scope>
    <source>
        <strain evidence="11">CGMCC 4.6997</strain>
    </source>
</reference>
<dbReference type="Pfam" id="PF13671">
    <property type="entry name" value="AAA_33"/>
    <property type="match status" value="1"/>
</dbReference>
<keyword evidence="6 9" id="KW-0418">Kinase</keyword>
<dbReference type="SUPFAM" id="SSF52540">
    <property type="entry name" value="P-loop containing nucleoside triphosphate hydrolases"/>
    <property type="match status" value="1"/>
</dbReference>
<evidence type="ECO:0000256" key="5">
    <source>
        <dbReference type="ARBA" id="ARBA00022741"/>
    </source>
</evidence>
<sequence length="187" mass="20362">MDSGEETTADARDPLVLVLMGVSGCGKSTVAALLAGELGWPFEEGDSLHPQANVDKMAAGHPLDDDDRWPWLEKVAEWVEECLDSGRSGVITCSALKRSYRDVIDRRGHGVEFVYLAGSKELIAARLAARRGHFMPPELLDSQFAALEEPTPDEPSIRVDVGPSAPVIADEIRHMLRLDPTTGRETS</sequence>
<evidence type="ECO:0000256" key="1">
    <source>
        <dbReference type="ARBA" id="ARBA00004761"/>
    </source>
</evidence>
<evidence type="ECO:0000256" key="6">
    <source>
        <dbReference type="ARBA" id="ARBA00022777"/>
    </source>
</evidence>
<evidence type="ECO:0000313" key="11">
    <source>
        <dbReference type="Proteomes" id="UP001596039"/>
    </source>
</evidence>
<dbReference type="PANTHER" id="PTHR43442:SF3">
    <property type="entry name" value="GLUCONOKINASE-RELATED"/>
    <property type="match status" value="1"/>
</dbReference>
<dbReference type="InterPro" id="IPR027417">
    <property type="entry name" value="P-loop_NTPase"/>
</dbReference>
<evidence type="ECO:0000256" key="7">
    <source>
        <dbReference type="ARBA" id="ARBA00022840"/>
    </source>
</evidence>
<keyword evidence="4 9" id="KW-0808">Transferase</keyword>
<keyword evidence="7 9" id="KW-0067">ATP-binding</keyword>
<evidence type="ECO:0000256" key="9">
    <source>
        <dbReference type="RuleBase" id="RU363066"/>
    </source>
</evidence>
<keyword evidence="11" id="KW-1185">Reference proteome</keyword>
<dbReference type="EC" id="2.7.1.12" evidence="3 9"/>
<evidence type="ECO:0000256" key="3">
    <source>
        <dbReference type="ARBA" id="ARBA00012054"/>
    </source>
</evidence>
<evidence type="ECO:0000256" key="8">
    <source>
        <dbReference type="ARBA" id="ARBA00048090"/>
    </source>
</evidence>
<comment type="catalytic activity">
    <reaction evidence="8 9">
        <text>D-gluconate + ATP = 6-phospho-D-gluconate + ADP + H(+)</text>
        <dbReference type="Rhea" id="RHEA:19433"/>
        <dbReference type="ChEBI" id="CHEBI:15378"/>
        <dbReference type="ChEBI" id="CHEBI:18391"/>
        <dbReference type="ChEBI" id="CHEBI:30616"/>
        <dbReference type="ChEBI" id="CHEBI:58759"/>
        <dbReference type="ChEBI" id="CHEBI:456216"/>
        <dbReference type="EC" id="2.7.1.12"/>
    </reaction>
</comment>
<evidence type="ECO:0000256" key="4">
    <source>
        <dbReference type="ARBA" id="ARBA00022679"/>
    </source>
</evidence>
<dbReference type="EMBL" id="JBHSMG010000001">
    <property type="protein sequence ID" value="MFC5500685.1"/>
    <property type="molecule type" value="Genomic_DNA"/>
</dbReference>
<dbReference type="Gene3D" id="3.40.50.300">
    <property type="entry name" value="P-loop containing nucleotide triphosphate hydrolases"/>
    <property type="match status" value="1"/>
</dbReference>
<organism evidence="10 11">
    <name type="scientific">Lysinimonas soli</name>
    <dbReference type="NCBI Taxonomy" id="1074233"/>
    <lineage>
        <taxon>Bacteria</taxon>
        <taxon>Bacillati</taxon>
        <taxon>Actinomycetota</taxon>
        <taxon>Actinomycetes</taxon>
        <taxon>Micrococcales</taxon>
        <taxon>Microbacteriaceae</taxon>
        <taxon>Lysinimonas</taxon>
    </lineage>
</organism>
<dbReference type="Proteomes" id="UP001596039">
    <property type="component" value="Unassembled WGS sequence"/>
</dbReference>
<comment type="caution">
    <text evidence="10">The sequence shown here is derived from an EMBL/GenBank/DDBJ whole genome shotgun (WGS) entry which is preliminary data.</text>
</comment>
<gene>
    <name evidence="10" type="ORF">ACFPJ4_00370</name>
</gene>
<evidence type="ECO:0000313" key="10">
    <source>
        <dbReference type="EMBL" id="MFC5500685.1"/>
    </source>
</evidence>
<dbReference type="NCBIfam" id="TIGR01313">
    <property type="entry name" value="therm_gnt_kin"/>
    <property type="match status" value="1"/>
</dbReference>
<proteinExistence type="inferred from homology"/>
<dbReference type="InterPro" id="IPR006001">
    <property type="entry name" value="Therm_gnt_kin"/>
</dbReference>
<keyword evidence="5 9" id="KW-0547">Nucleotide-binding</keyword>
<dbReference type="PANTHER" id="PTHR43442">
    <property type="entry name" value="GLUCONOKINASE-RELATED"/>
    <property type="match status" value="1"/>
</dbReference>